<gene>
    <name evidence="2" type="ORF">ACFSJS_02425</name>
</gene>
<feature type="compositionally biased region" description="Basic and acidic residues" evidence="1">
    <location>
        <begin position="28"/>
        <end position="60"/>
    </location>
</feature>
<evidence type="ECO:0000313" key="3">
    <source>
        <dbReference type="Proteomes" id="UP001597365"/>
    </source>
</evidence>
<evidence type="ECO:0000256" key="1">
    <source>
        <dbReference type="SAM" id="MobiDB-lite"/>
    </source>
</evidence>
<comment type="caution">
    <text evidence="2">The sequence shown here is derived from an EMBL/GenBank/DDBJ whole genome shotgun (WGS) entry which is preliminary data.</text>
</comment>
<feature type="region of interest" description="Disordered" evidence="1">
    <location>
        <begin position="1"/>
        <end position="72"/>
    </location>
</feature>
<feature type="compositionally biased region" description="Acidic residues" evidence="1">
    <location>
        <begin position="62"/>
        <end position="72"/>
    </location>
</feature>
<keyword evidence="3" id="KW-1185">Reference proteome</keyword>
<name>A0ABW4PCW5_9ACTN</name>
<organism evidence="2 3">
    <name type="scientific">Streptomyces desertarenae</name>
    <dbReference type="NCBI Taxonomy" id="2666184"/>
    <lineage>
        <taxon>Bacteria</taxon>
        <taxon>Bacillati</taxon>
        <taxon>Actinomycetota</taxon>
        <taxon>Actinomycetes</taxon>
        <taxon>Kitasatosporales</taxon>
        <taxon>Streptomycetaceae</taxon>
        <taxon>Streptomyces</taxon>
    </lineage>
</organism>
<protein>
    <submittedName>
        <fullName evidence="2">Uncharacterized protein</fullName>
    </submittedName>
</protein>
<accession>A0ABW4PCW5</accession>
<feature type="compositionally biased region" description="Basic and acidic residues" evidence="1">
    <location>
        <begin position="1"/>
        <end position="16"/>
    </location>
</feature>
<dbReference type="Proteomes" id="UP001597365">
    <property type="component" value="Unassembled WGS sequence"/>
</dbReference>
<reference evidence="3" key="1">
    <citation type="journal article" date="2019" name="Int. J. Syst. Evol. Microbiol.">
        <title>The Global Catalogue of Microorganisms (GCM) 10K type strain sequencing project: providing services to taxonomists for standard genome sequencing and annotation.</title>
        <authorList>
            <consortium name="The Broad Institute Genomics Platform"/>
            <consortium name="The Broad Institute Genome Sequencing Center for Infectious Disease"/>
            <person name="Wu L."/>
            <person name="Ma J."/>
        </authorList>
    </citation>
    <scope>NUCLEOTIDE SEQUENCE [LARGE SCALE GENOMIC DNA]</scope>
    <source>
        <strain evidence="3">CGMCC 4.7455</strain>
    </source>
</reference>
<proteinExistence type="predicted"/>
<dbReference type="RefSeq" id="WP_380896120.1">
    <property type="nucleotide sequence ID" value="NZ_JBHUFU010000001.1"/>
</dbReference>
<sequence>MGTSDKQPDDFSEARNRRQTAQGGPGEGGDRSRQGDDRSRRGDDRDRGTEDWKLHPHGDSPAEWDEEDRPDA</sequence>
<evidence type="ECO:0000313" key="2">
    <source>
        <dbReference type="EMBL" id="MFD1828521.1"/>
    </source>
</evidence>
<dbReference type="EMBL" id="JBHUFU010000001">
    <property type="protein sequence ID" value="MFD1828521.1"/>
    <property type="molecule type" value="Genomic_DNA"/>
</dbReference>